<dbReference type="PANTHER" id="PTHR11203:SF37">
    <property type="entry name" value="INTEGRATOR COMPLEX SUBUNIT 11"/>
    <property type="match status" value="1"/>
</dbReference>
<dbReference type="Proteomes" id="UP001163882">
    <property type="component" value="Chromosome"/>
</dbReference>
<dbReference type="PANTHER" id="PTHR11203">
    <property type="entry name" value="CLEAVAGE AND POLYADENYLATION SPECIFICITY FACTOR FAMILY MEMBER"/>
    <property type="match status" value="1"/>
</dbReference>
<reference evidence="2" key="1">
    <citation type="submission" date="2022-10" db="EMBL/GenBank/DDBJ databases">
        <title>YIM 151497 complete genome.</title>
        <authorList>
            <person name="Chen X."/>
        </authorList>
    </citation>
    <scope>NUCLEOTIDE SEQUENCE</scope>
    <source>
        <strain evidence="2">YIM 151497</strain>
    </source>
</reference>
<organism evidence="2 3">
    <name type="scientific">Pelagibacterium flavum</name>
    <dbReference type="NCBI Taxonomy" id="2984530"/>
    <lineage>
        <taxon>Bacteria</taxon>
        <taxon>Pseudomonadati</taxon>
        <taxon>Pseudomonadota</taxon>
        <taxon>Alphaproteobacteria</taxon>
        <taxon>Hyphomicrobiales</taxon>
        <taxon>Devosiaceae</taxon>
        <taxon>Pelagibacterium</taxon>
    </lineage>
</organism>
<evidence type="ECO:0000313" key="2">
    <source>
        <dbReference type="EMBL" id="UYQ73136.1"/>
    </source>
</evidence>
<proteinExistence type="predicted"/>
<dbReference type="SUPFAM" id="SSF56281">
    <property type="entry name" value="Metallo-hydrolase/oxidoreductase"/>
    <property type="match status" value="1"/>
</dbReference>
<dbReference type="Gene3D" id="3.60.15.10">
    <property type="entry name" value="Ribonuclease Z/Hydroxyacylglutathione hydrolase-like"/>
    <property type="match status" value="1"/>
</dbReference>
<protein>
    <submittedName>
        <fullName evidence="2">MBL fold metallo-hydrolase</fullName>
    </submittedName>
</protein>
<dbReference type="EMBL" id="CP107716">
    <property type="protein sequence ID" value="UYQ73136.1"/>
    <property type="molecule type" value="Genomic_DNA"/>
</dbReference>
<dbReference type="RefSeq" id="WP_264226724.1">
    <property type="nucleotide sequence ID" value="NZ_CP107716.1"/>
</dbReference>
<evidence type="ECO:0000313" key="3">
    <source>
        <dbReference type="Proteomes" id="UP001163882"/>
    </source>
</evidence>
<dbReference type="InterPro" id="IPR001279">
    <property type="entry name" value="Metallo-B-lactamas"/>
</dbReference>
<accession>A0ABY6IRP3</accession>
<dbReference type="SMART" id="SM00849">
    <property type="entry name" value="Lactamase_B"/>
    <property type="match status" value="1"/>
</dbReference>
<name>A0ABY6IRP3_9HYPH</name>
<dbReference type="InterPro" id="IPR050698">
    <property type="entry name" value="MBL"/>
</dbReference>
<gene>
    <name evidence="2" type="ORF">OF122_05060</name>
</gene>
<keyword evidence="3" id="KW-1185">Reference proteome</keyword>
<sequence>MNVQAISGFGVKGPACFLLELEGRRILLDFGQGPDEDAHLDLGAIGRIDAVLIGHAHKDHAGALSRLWEIGDPPVYATECVQMLVGGGANIRSLPMFGEAEVLGLQVRTGRNGHAPGGVWIRVGGEDGVLYGGDFSFESLLYPFDPFPTAAVAILDASYGIWDEPLINGVNLILDRASQGPILLPAPAGGRGLDMAIACYRAGLPVALCSANRMVAQMVLGRPGLIGAEGTELLVATLAAARPLEAMTIPQGVMIAAKPDGAAGISAELIARYADRSEVAIIFTGYLPKGTPARDLVESGRAEIVRWNVHPRLSDFRAAMEAIAPDKVIPAFLPQNDIEAFRAAVGDARLVDGQWKNVETGDGHERHASVIASA</sequence>
<feature type="domain" description="Metallo-beta-lactamase" evidence="1">
    <location>
        <begin position="13"/>
        <end position="170"/>
    </location>
</feature>
<dbReference type="Gene3D" id="3.40.50.10890">
    <property type="match status" value="1"/>
</dbReference>
<dbReference type="InterPro" id="IPR036866">
    <property type="entry name" value="RibonucZ/Hydroxyglut_hydro"/>
</dbReference>
<evidence type="ECO:0000259" key="1">
    <source>
        <dbReference type="SMART" id="SM00849"/>
    </source>
</evidence>
<dbReference type="Pfam" id="PF00753">
    <property type="entry name" value="Lactamase_B"/>
    <property type="match status" value="1"/>
</dbReference>